<dbReference type="Pfam" id="PF00455">
    <property type="entry name" value="DeoRC"/>
    <property type="match status" value="1"/>
</dbReference>
<organism evidence="5 6">
    <name type="scientific">Paenibacillus nanensis</name>
    <dbReference type="NCBI Taxonomy" id="393251"/>
    <lineage>
        <taxon>Bacteria</taxon>
        <taxon>Bacillati</taxon>
        <taxon>Bacillota</taxon>
        <taxon>Bacilli</taxon>
        <taxon>Bacillales</taxon>
        <taxon>Paenibacillaceae</taxon>
        <taxon>Paenibacillus</taxon>
    </lineage>
</organism>
<dbReference type="InterPro" id="IPR050313">
    <property type="entry name" value="Carb_Metab_HTH_regulators"/>
</dbReference>
<dbReference type="OrthoDB" id="9797223at2"/>
<keyword evidence="6" id="KW-1185">Reference proteome</keyword>
<dbReference type="PRINTS" id="PR00037">
    <property type="entry name" value="HTHLACR"/>
</dbReference>
<dbReference type="AlphaFoldDB" id="A0A3A1UN74"/>
<dbReference type="PANTHER" id="PTHR30363">
    <property type="entry name" value="HTH-TYPE TRANSCRIPTIONAL REGULATOR SRLR-RELATED"/>
    <property type="match status" value="1"/>
</dbReference>
<keyword evidence="3" id="KW-0804">Transcription</keyword>
<proteinExistence type="predicted"/>
<comment type="caution">
    <text evidence="5">The sequence shown here is derived from an EMBL/GenBank/DDBJ whole genome shotgun (WGS) entry which is preliminary data.</text>
</comment>
<dbReference type="InterPro" id="IPR037171">
    <property type="entry name" value="NagB/RpiA_transferase-like"/>
</dbReference>
<evidence type="ECO:0000259" key="4">
    <source>
        <dbReference type="PROSITE" id="PS51000"/>
    </source>
</evidence>
<dbReference type="Gene3D" id="3.40.50.1360">
    <property type="match status" value="1"/>
</dbReference>
<gene>
    <name evidence="5" type="ORF">D3P08_22330</name>
</gene>
<dbReference type="InterPro" id="IPR036390">
    <property type="entry name" value="WH_DNA-bd_sf"/>
</dbReference>
<reference evidence="5 6" key="1">
    <citation type="submission" date="2018-09" db="EMBL/GenBank/DDBJ databases">
        <title>Paenibacillus aracenensis nov. sp. isolated from a cave in southern Spain.</title>
        <authorList>
            <person name="Jurado V."/>
            <person name="Gutierrez-Patricio S."/>
            <person name="Gonzalez-Pimentel J.L."/>
            <person name="Miller A.Z."/>
            <person name="Laiz L."/>
            <person name="Saiz-Jimenez C."/>
        </authorList>
    </citation>
    <scope>NUCLEOTIDE SEQUENCE [LARGE SCALE GENOMIC DNA]</scope>
    <source>
        <strain evidence="5 6">DSM 22867</strain>
    </source>
</reference>
<dbReference type="InterPro" id="IPR036388">
    <property type="entry name" value="WH-like_DNA-bd_sf"/>
</dbReference>
<evidence type="ECO:0000256" key="1">
    <source>
        <dbReference type="ARBA" id="ARBA00023015"/>
    </source>
</evidence>
<dbReference type="PROSITE" id="PS00894">
    <property type="entry name" value="HTH_DEOR_1"/>
    <property type="match status" value="1"/>
</dbReference>
<dbReference type="InterPro" id="IPR014036">
    <property type="entry name" value="DeoR-like_C"/>
</dbReference>
<dbReference type="EMBL" id="QXQA01000017">
    <property type="protein sequence ID" value="RIX50007.1"/>
    <property type="molecule type" value="Genomic_DNA"/>
</dbReference>
<dbReference type="SMART" id="SM01134">
    <property type="entry name" value="DeoRC"/>
    <property type="match status" value="1"/>
</dbReference>
<dbReference type="SUPFAM" id="SSF46785">
    <property type="entry name" value="Winged helix' DNA-binding domain"/>
    <property type="match status" value="1"/>
</dbReference>
<dbReference type="InterPro" id="IPR018356">
    <property type="entry name" value="Tscrpt_reg_HTH_DeoR_CS"/>
</dbReference>
<dbReference type="PANTHER" id="PTHR30363:SF44">
    <property type="entry name" value="AGA OPERON TRANSCRIPTIONAL REPRESSOR-RELATED"/>
    <property type="match status" value="1"/>
</dbReference>
<dbReference type="Pfam" id="PF08220">
    <property type="entry name" value="HTH_DeoR"/>
    <property type="match status" value="1"/>
</dbReference>
<accession>A0A3A1UN74</accession>
<keyword evidence="1" id="KW-0805">Transcription regulation</keyword>
<dbReference type="SMART" id="SM00420">
    <property type="entry name" value="HTH_DEOR"/>
    <property type="match status" value="1"/>
</dbReference>
<dbReference type="InterPro" id="IPR001034">
    <property type="entry name" value="DeoR_HTH"/>
</dbReference>
<dbReference type="RefSeq" id="WP_119602335.1">
    <property type="nucleotide sequence ID" value="NZ_QXQA01000017.1"/>
</dbReference>
<dbReference type="GO" id="GO:0003700">
    <property type="term" value="F:DNA-binding transcription factor activity"/>
    <property type="evidence" value="ECO:0007669"/>
    <property type="project" value="InterPro"/>
</dbReference>
<sequence length="256" mass="28710">MLVAQRYEMIVRLVNERGSMRVSELSELCDVTEETIRRDLDRLEQAGRLRRSHGGAVSVKDQQQLEVPYAEREVMHAEEKRRIARLAVSIIEPGDRIILDASTTAWYMAAILPDIEITVLTNSIRVATELSGKERIQVVSTGGNLAHRSLSYVGPLAERSLDTYFVHKAFISCKGVHLDRGISESNEQQGLVKKKMIEISDKVYLLADSSKFGVQSFTQVAALNQVHELITDQHADHDFVQRVKEIGVNVSIAEAQ</sequence>
<dbReference type="Proteomes" id="UP000266482">
    <property type="component" value="Unassembled WGS sequence"/>
</dbReference>
<protein>
    <submittedName>
        <fullName evidence="5">DeoR/GlpR transcriptional regulator</fullName>
    </submittedName>
</protein>
<dbReference type="Gene3D" id="1.10.10.10">
    <property type="entry name" value="Winged helix-like DNA-binding domain superfamily/Winged helix DNA-binding domain"/>
    <property type="match status" value="1"/>
</dbReference>
<dbReference type="PROSITE" id="PS51000">
    <property type="entry name" value="HTH_DEOR_2"/>
    <property type="match status" value="1"/>
</dbReference>
<evidence type="ECO:0000256" key="2">
    <source>
        <dbReference type="ARBA" id="ARBA00023125"/>
    </source>
</evidence>
<evidence type="ECO:0000313" key="6">
    <source>
        <dbReference type="Proteomes" id="UP000266482"/>
    </source>
</evidence>
<evidence type="ECO:0000256" key="3">
    <source>
        <dbReference type="ARBA" id="ARBA00023163"/>
    </source>
</evidence>
<evidence type="ECO:0000313" key="5">
    <source>
        <dbReference type="EMBL" id="RIX50007.1"/>
    </source>
</evidence>
<dbReference type="SUPFAM" id="SSF100950">
    <property type="entry name" value="NagB/RpiA/CoA transferase-like"/>
    <property type="match status" value="1"/>
</dbReference>
<feature type="domain" description="HTH deoR-type" evidence="4">
    <location>
        <begin position="3"/>
        <end position="58"/>
    </location>
</feature>
<dbReference type="GO" id="GO:0003677">
    <property type="term" value="F:DNA binding"/>
    <property type="evidence" value="ECO:0007669"/>
    <property type="project" value="UniProtKB-KW"/>
</dbReference>
<keyword evidence="2" id="KW-0238">DNA-binding</keyword>
<name>A0A3A1UN74_9BACL</name>